<dbReference type="EMBL" id="CP028811">
    <property type="protein sequence ID" value="AWA30603.1"/>
    <property type="molecule type" value="Genomic_DNA"/>
</dbReference>
<feature type="domain" description="Mechanosensitive ion channel MscS" evidence="11">
    <location>
        <begin position="194"/>
        <end position="262"/>
    </location>
</feature>
<evidence type="ECO:0000256" key="2">
    <source>
        <dbReference type="ARBA" id="ARBA00022475"/>
    </source>
</evidence>
<evidence type="ECO:0000256" key="3">
    <source>
        <dbReference type="ARBA" id="ARBA00022519"/>
    </source>
</evidence>
<dbReference type="KEGG" id="fmg:HYN48_11165"/>
<dbReference type="AlphaFoldDB" id="A0A2S0RFR1"/>
<evidence type="ECO:0000256" key="4">
    <source>
        <dbReference type="ARBA" id="ARBA00022692"/>
    </source>
</evidence>
<dbReference type="InterPro" id="IPR010920">
    <property type="entry name" value="LSM_dom_sf"/>
</dbReference>
<dbReference type="Pfam" id="PF00924">
    <property type="entry name" value="MS_channel_2nd"/>
    <property type="match status" value="1"/>
</dbReference>
<dbReference type="InterPro" id="IPR006685">
    <property type="entry name" value="MscS_channel_2nd"/>
</dbReference>
<evidence type="ECO:0000256" key="8">
    <source>
        <dbReference type="ARBA" id="ARBA00093630"/>
    </source>
</evidence>
<dbReference type="OrthoDB" id="9775207at2"/>
<keyword evidence="2" id="KW-1003">Cell membrane</keyword>
<feature type="transmembrane region" description="Helical" evidence="10">
    <location>
        <begin position="149"/>
        <end position="170"/>
    </location>
</feature>
<evidence type="ECO:0000256" key="6">
    <source>
        <dbReference type="ARBA" id="ARBA00023016"/>
    </source>
</evidence>
<dbReference type="GO" id="GO:0005886">
    <property type="term" value="C:plasma membrane"/>
    <property type="evidence" value="ECO:0007669"/>
    <property type="project" value="UniProtKB-SubCell"/>
</dbReference>
<evidence type="ECO:0000313" key="12">
    <source>
        <dbReference type="EMBL" id="AWA30603.1"/>
    </source>
</evidence>
<comment type="subcellular location">
    <subcellularLocation>
        <location evidence="1">Cell inner membrane</location>
        <topology evidence="1">Multi-pass membrane protein</topology>
    </subcellularLocation>
</comment>
<keyword evidence="5 10" id="KW-1133">Transmembrane helix</keyword>
<dbReference type="PANTHER" id="PTHR30414:SF0">
    <property type="entry name" value="MINICONDUCTANCE MECHANOSENSITIVE CHANNEL YBDG"/>
    <property type="match status" value="1"/>
</dbReference>
<dbReference type="Proteomes" id="UP000244193">
    <property type="component" value="Chromosome"/>
</dbReference>
<name>A0A2S0RFR1_9FLAO</name>
<feature type="transmembrane region" description="Helical" evidence="10">
    <location>
        <begin position="80"/>
        <end position="101"/>
    </location>
</feature>
<accession>A0A2S0RFR1</accession>
<dbReference type="FunFam" id="2.30.30.60:FF:000002">
    <property type="entry name" value="Mechanosensitive ion channel family protein"/>
    <property type="match status" value="1"/>
</dbReference>
<protein>
    <recommendedName>
        <fullName evidence="8">Mechanosensing system component YbdG</fullName>
    </recommendedName>
    <alternativeName>
        <fullName evidence="9">Mechanosensitive channel homolog YbdG</fullName>
    </alternativeName>
</protein>
<evidence type="ECO:0000256" key="7">
    <source>
        <dbReference type="ARBA" id="ARBA00023136"/>
    </source>
</evidence>
<dbReference type="GO" id="GO:0071470">
    <property type="term" value="P:cellular response to osmotic stress"/>
    <property type="evidence" value="ECO:0007669"/>
    <property type="project" value="InterPro"/>
</dbReference>
<keyword evidence="4 10" id="KW-0812">Transmembrane</keyword>
<keyword evidence="7 10" id="KW-0472">Membrane</keyword>
<sequence length="430" mass="50251">MYKVMENIFGWAYTLLKSWHVNETFASYLSLLFDLLLLYFLAYAIYFGFRFVLVRLMIVVARRTKTRFDDLLVSNKTAKYIAYLIPLLFVYKSVPIIFRNFDYWEPIFGKLVKMYIVLLVLWIIRSIFNALRDYLKLIPRYSDKPIDSYIQVIMIVLWTFGITAIFLSLFNLSFKTLLGTFGAISAIVILIFRDTILGFVASIQVSVNDMVRIGDWITMDKFGADGDVIEINLATVKVRNFDKTTTTIPTYSLISDSFRNWRGMLSSDGRRIKRHILIKASSIRFLHPGELADLQKIELIAQYIDQRQTDINKFNTSRQVDKSLLINGRNMTNFGLFRKYVTQYLQHYPGLNKEMILLCRQLQPTPHGIPLEIYTFSSDKRFENYEYIMADIFDHIFASVRYFGLAIYEMHSDAEENAPITSNFSNRTES</sequence>
<dbReference type="InterPro" id="IPR023408">
    <property type="entry name" value="MscS_beta-dom_sf"/>
</dbReference>
<dbReference type="GO" id="GO:0008381">
    <property type="term" value="F:mechanosensitive monoatomic ion channel activity"/>
    <property type="evidence" value="ECO:0007669"/>
    <property type="project" value="InterPro"/>
</dbReference>
<evidence type="ECO:0000313" key="13">
    <source>
        <dbReference type="Proteomes" id="UP000244193"/>
    </source>
</evidence>
<evidence type="ECO:0000256" key="5">
    <source>
        <dbReference type="ARBA" id="ARBA00022989"/>
    </source>
</evidence>
<gene>
    <name evidence="12" type="ORF">HYN48_11165</name>
</gene>
<dbReference type="PANTHER" id="PTHR30414">
    <property type="entry name" value="MINICONDUCTANCE MECHANOSENSITIVE CHANNEL YBDG"/>
    <property type="match status" value="1"/>
</dbReference>
<feature type="transmembrane region" description="Helical" evidence="10">
    <location>
        <begin position="176"/>
        <end position="192"/>
    </location>
</feature>
<dbReference type="SUPFAM" id="SSF50182">
    <property type="entry name" value="Sm-like ribonucleoproteins"/>
    <property type="match status" value="1"/>
</dbReference>
<dbReference type="InterPro" id="IPR030192">
    <property type="entry name" value="YbdG"/>
</dbReference>
<keyword evidence="3" id="KW-0997">Cell inner membrane</keyword>
<evidence type="ECO:0000259" key="11">
    <source>
        <dbReference type="Pfam" id="PF00924"/>
    </source>
</evidence>
<keyword evidence="13" id="KW-1185">Reference proteome</keyword>
<feature type="transmembrane region" description="Helical" evidence="10">
    <location>
        <begin position="107"/>
        <end position="128"/>
    </location>
</feature>
<dbReference type="Gene3D" id="2.30.30.60">
    <property type="match status" value="1"/>
</dbReference>
<proteinExistence type="predicted"/>
<feature type="transmembrane region" description="Helical" evidence="10">
    <location>
        <begin position="36"/>
        <end position="60"/>
    </location>
</feature>
<dbReference type="RefSeq" id="WP_108371729.1">
    <property type="nucleotide sequence ID" value="NZ_CP028811.1"/>
</dbReference>
<organism evidence="12 13">
    <name type="scientific">Flavobacterium magnum</name>
    <dbReference type="NCBI Taxonomy" id="2162713"/>
    <lineage>
        <taxon>Bacteria</taxon>
        <taxon>Pseudomonadati</taxon>
        <taxon>Bacteroidota</taxon>
        <taxon>Flavobacteriia</taxon>
        <taxon>Flavobacteriales</taxon>
        <taxon>Flavobacteriaceae</taxon>
        <taxon>Flavobacterium</taxon>
    </lineage>
</organism>
<evidence type="ECO:0000256" key="1">
    <source>
        <dbReference type="ARBA" id="ARBA00004429"/>
    </source>
</evidence>
<evidence type="ECO:0000256" key="9">
    <source>
        <dbReference type="ARBA" id="ARBA00093659"/>
    </source>
</evidence>
<keyword evidence="6" id="KW-0346">Stress response</keyword>
<evidence type="ECO:0000256" key="10">
    <source>
        <dbReference type="SAM" id="Phobius"/>
    </source>
</evidence>
<reference evidence="12 13" key="1">
    <citation type="submission" date="2018-04" db="EMBL/GenBank/DDBJ databases">
        <title>Genome sequencing of Flavobacterium sp. HYN0048.</title>
        <authorList>
            <person name="Yi H."/>
            <person name="Baek C."/>
        </authorList>
    </citation>
    <scope>NUCLEOTIDE SEQUENCE [LARGE SCALE GENOMIC DNA]</scope>
    <source>
        <strain evidence="12 13">HYN0048</strain>
    </source>
</reference>